<dbReference type="Gene3D" id="2.60.120.920">
    <property type="match status" value="1"/>
</dbReference>
<dbReference type="Proteomes" id="UP000266841">
    <property type="component" value="Unassembled WGS sequence"/>
</dbReference>
<keyword evidence="1" id="KW-0175">Coiled coil</keyword>
<dbReference type="eggNOG" id="ENOG502RZ2E">
    <property type="taxonomic scope" value="Eukaryota"/>
</dbReference>
<dbReference type="InterPro" id="IPR043136">
    <property type="entry name" value="B30.2/SPRY_sf"/>
</dbReference>
<keyword evidence="3" id="KW-1185">Reference proteome</keyword>
<comment type="caution">
    <text evidence="2">The sequence shown here is derived from an EMBL/GenBank/DDBJ whole genome shotgun (WGS) entry which is preliminary data.</text>
</comment>
<evidence type="ECO:0000313" key="2">
    <source>
        <dbReference type="EMBL" id="EJK51110.1"/>
    </source>
</evidence>
<protein>
    <recommendedName>
        <fullName evidence="4">B30.2/SPRY domain-containing protein</fullName>
    </recommendedName>
</protein>
<name>K0RD45_THAOC</name>
<dbReference type="OrthoDB" id="195558at2759"/>
<dbReference type="AlphaFoldDB" id="K0RD45"/>
<evidence type="ECO:0008006" key="4">
    <source>
        <dbReference type="Google" id="ProtNLM"/>
    </source>
</evidence>
<gene>
    <name evidence="2" type="ORF">THAOC_29753</name>
</gene>
<evidence type="ECO:0000256" key="1">
    <source>
        <dbReference type="SAM" id="Coils"/>
    </source>
</evidence>
<reference evidence="2 3" key="1">
    <citation type="journal article" date="2012" name="Genome Biol.">
        <title>Genome and low-iron response of an oceanic diatom adapted to chronic iron limitation.</title>
        <authorList>
            <person name="Lommer M."/>
            <person name="Specht M."/>
            <person name="Roy A.S."/>
            <person name="Kraemer L."/>
            <person name="Andreson R."/>
            <person name="Gutowska M.A."/>
            <person name="Wolf J."/>
            <person name="Bergner S.V."/>
            <person name="Schilhabel M.B."/>
            <person name="Klostermeier U.C."/>
            <person name="Beiko R.G."/>
            <person name="Rosenstiel P."/>
            <person name="Hippler M."/>
            <person name="Laroche J."/>
        </authorList>
    </citation>
    <scope>NUCLEOTIDE SEQUENCE [LARGE SCALE GENOMIC DNA]</scope>
    <source>
        <strain evidence="2 3">CCMP1005</strain>
    </source>
</reference>
<evidence type="ECO:0000313" key="3">
    <source>
        <dbReference type="Proteomes" id="UP000266841"/>
    </source>
</evidence>
<dbReference type="EMBL" id="AGNL01042211">
    <property type="protein sequence ID" value="EJK51110.1"/>
    <property type="molecule type" value="Genomic_DNA"/>
</dbReference>
<proteinExistence type="predicted"/>
<sequence length="382" mass="42680">MADDGGAKRLKPPEDGVAASAAVAELRGRVSELESENEELRRELARLRLGLQVAGGGREALPVFVPPATVDLSRVDAGVVAHISSFLGTSRELLDLGLTSKSFGWRHTASTLNWSLVEEVARQAVTSRATDGEICSLPRHVRGTTTWLSILHRFENLLAFDVLLGGYIEHRNGDRTTVCGTERRYSAAVSSRYVMRSGLHYAEFVVSRPWLRDRGPELGGIIGPELGIVRPMPGLNAGACSEELDFFERSLFPQLLSQRSEDWGDGDVHACQYGSFQGLMYWTNWDDDNWNWDDDDWDDDNWNWDDDDWDGEEWEGMEGYRLGDTIGMLLNLDEGTLAVYKNNRRLGVMKDGLSGSYCWCVTVTRLKAFTIKRGTPPDSEIL</sequence>
<accession>K0RD45</accession>
<organism evidence="2 3">
    <name type="scientific">Thalassiosira oceanica</name>
    <name type="common">Marine diatom</name>
    <dbReference type="NCBI Taxonomy" id="159749"/>
    <lineage>
        <taxon>Eukaryota</taxon>
        <taxon>Sar</taxon>
        <taxon>Stramenopiles</taxon>
        <taxon>Ochrophyta</taxon>
        <taxon>Bacillariophyta</taxon>
        <taxon>Coscinodiscophyceae</taxon>
        <taxon>Thalassiosirophycidae</taxon>
        <taxon>Thalassiosirales</taxon>
        <taxon>Thalassiosiraceae</taxon>
        <taxon>Thalassiosira</taxon>
    </lineage>
</organism>
<feature type="coiled-coil region" evidence="1">
    <location>
        <begin position="23"/>
        <end position="50"/>
    </location>
</feature>